<dbReference type="Pfam" id="PF00337">
    <property type="entry name" value="Gal-bind_lectin"/>
    <property type="match status" value="1"/>
</dbReference>
<dbReference type="SMART" id="SM00908">
    <property type="entry name" value="Gal-bind_lectin"/>
    <property type="match status" value="1"/>
</dbReference>
<name>A0A803JLZ5_XENTR</name>
<dbReference type="CDD" id="cd00070">
    <property type="entry name" value="GLECT"/>
    <property type="match status" value="1"/>
</dbReference>
<evidence type="ECO:0000313" key="4">
    <source>
        <dbReference type="Ensembl" id="ENSXETP00000108963"/>
    </source>
</evidence>
<organism evidence="4">
    <name type="scientific">Xenopus tropicalis</name>
    <name type="common">Western clawed frog</name>
    <name type="synonym">Silurana tropicalis</name>
    <dbReference type="NCBI Taxonomy" id="8364"/>
    <lineage>
        <taxon>Eukaryota</taxon>
        <taxon>Metazoa</taxon>
        <taxon>Chordata</taxon>
        <taxon>Craniata</taxon>
        <taxon>Vertebrata</taxon>
        <taxon>Euteleostomi</taxon>
        <taxon>Amphibia</taxon>
        <taxon>Batrachia</taxon>
        <taxon>Anura</taxon>
        <taxon>Pipoidea</taxon>
        <taxon>Pipidae</taxon>
        <taxon>Xenopodinae</taxon>
        <taxon>Xenopus</taxon>
        <taxon>Silurana</taxon>
    </lineage>
</organism>
<proteinExistence type="predicted"/>
<dbReference type="PANTHER" id="PTHR11346">
    <property type="entry name" value="GALECTIN"/>
    <property type="match status" value="1"/>
</dbReference>
<sequence length="217" mass="24536">MENLSSTLCLWWWSLGEHTPSCISIYIIGNSIVQLLDIKPEPSTRTRGQEPSACKDGHATSAPHMIISQHRWYHSFDASLPMLLILQDVKISNLGLHKGHCVEVRGRITKNVNRFAVNLGRDAKNLIMHCNPRFDYSVDKDTIILNAKINDVWGTEQKEPAFPFKAGSETLLIFDFDDCITVHLPDGKEIKFACRFPIDVVNYLDLCGLELTSITVR</sequence>
<dbReference type="AlphaFoldDB" id="A0A803JLZ5"/>
<dbReference type="PANTHER" id="PTHR11346:SF97">
    <property type="entry name" value="GALECTIN-1"/>
    <property type="match status" value="1"/>
</dbReference>
<dbReference type="InterPro" id="IPR001079">
    <property type="entry name" value="Galectin_CRD"/>
</dbReference>
<dbReference type="Bgee" id="ENSXETG00000015998">
    <property type="expression patterns" value="Expressed in liver and 5 other cell types or tissues"/>
</dbReference>
<dbReference type="InterPro" id="IPR044156">
    <property type="entry name" value="Galectin-like"/>
</dbReference>
<feature type="domain" description="Galectin" evidence="3">
    <location>
        <begin position="88"/>
        <end position="217"/>
    </location>
</feature>
<dbReference type="InterPro" id="IPR013320">
    <property type="entry name" value="ConA-like_dom_sf"/>
</dbReference>
<dbReference type="InParanoid" id="A0A803JLZ5"/>
<gene>
    <name evidence="4" type="primary">lgals1.3</name>
</gene>
<evidence type="ECO:0000259" key="3">
    <source>
        <dbReference type="PROSITE" id="PS51304"/>
    </source>
</evidence>
<dbReference type="Gene3D" id="2.60.120.200">
    <property type="match status" value="1"/>
</dbReference>
<protein>
    <recommendedName>
        <fullName evidence="2">Galectin</fullName>
    </recommendedName>
</protein>
<dbReference type="GO" id="GO:0030246">
    <property type="term" value="F:carbohydrate binding"/>
    <property type="evidence" value="ECO:0007669"/>
    <property type="project" value="UniProtKB-UniRule"/>
</dbReference>
<dbReference type="PROSITE" id="PS51304">
    <property type="entry name" value="GALECTIN"/>
    <property type="match status" value="1"/>
</dbReference>
<dbReference type="GeneTree" id="ENSGT00940000155534"/>
<evidence type="ECO:0000256" key="1">
    <source>
        <dbReference type="ARBA" id="ARBA00022734"/>
    </source>
</evidence>
<reference evidence="4" key="1">
    <citation type="journal article" date="2010" name="Science">
        <title>The genome of the Western clawed frog Xenopus tropicalis.</title>
        <authorList>
            <person name="Hellsten U."/>
            <person name="Harland R.M."/>
            <person name="Gilchrist M.J."/>
            <person name="Hendrix D."/>
            <person name="Jurka J."/>
            <person name="Kapitonov V."/>
            <person name="Ovcharenko I."/>
            <person name="Putnam N.H."/>
            <person name="Shu S."/>
            <person name="Taher L."/>
            <person name="Blitz I.L."/>
            <person name="Blumberg B."/>
            <person name="Dichmann D.S."/>
            <person name="Dubchak I."/>
            <person name="Amaya E."/>
            <person name="Detter J.C."/>
            <person name="Fletcher R."/>
            <person name="Gerhard D.S."/>
            <person name="Goodstein D."/>
            <person name="Graves T."/>
            <person name="Grigoriev I.V."/>
            <person name="Grimwood J."/>
            <person name="Kawashima T."/>
            <person name="Lindquist E."/>
            <person name="Lucas S.M."/>
            <person name="Mead P.E."/>
            <person name="Mitros T."/>
            <person name="Ogino H."/>
            <person name="Ohta Y."/>
            <person name="Poliakov A.V."/>
            <person name="Pollet N."/>
            <person name="Robert J."/>
            <person name="Salamov A."/>
            <person name="Sater A.K."/>
            <person name="Schmutz J."/>
            <person name="Terry A."/>
            <person name="Vize P.D."/>
            <person name="Warren W.C."/>
            <person name="Wells D."/>
            <person name="Wills A."/>
            <person name="Wilson R.K."/>
            <person name="Zimmerman L.B."/>
            <person name="Zorn A.M."/>
            <person name="Grainger R."/>
            <person name="Grammer T."/>
            <person name="Khokha M.K."/>
            <person name="Richardson P.M."/>
            <person name="Rokhsar D.S."/>
        </authorList>
    </citation>
    <scope>NUCLEOTIDE SEQUENCE [LARGE SCALE GENOMIC DNA]</scope>
    <source>
        <strain evidence="4">Nigerian</strain>
    </source>
</reference>
<keyword evidence="1 2" id="KW-0430">Lectin</keyword>
<accession>A0A803JLZ5</accession>
<reference evidence="4" key="2">
    <citation type="submission" date="2021-03" db="UniProtKB">
        <authorList>
            <consortium name="Ensembl"/>
        </authorList>
    </citation>
    <scope>IDENTIFICATION</scope>
</reference>
<dbReference type="Xenbase" id="XB-GENE-5849758">
    <property type="gene designation" value="lgals1.3"/>
</dbReference>
<dbReference type="FunFam" id="2.60.120.200:FF:000021">
    <property type="entry name" value="Galectin"/>
    <property type="match status" value="1"/>
</dbReference>
<evidence type="ECO:0000256" key="2">
    <source>
        <dbReference type="RuleBase" id="RU102079"/>
    </source>
</evidence>
<dbReference type="SUPFAM" id="SSF49899">
    <property type="entry name" value="Concanavalin A-like lectins/glucanases"/>
    <property type="match status" value="1"/>
</dbReference>
<dbReference type="SMART" id="SM00276">
    <property type="entry name" value="GLECT"/>
    <property type="match status" value="1"/>
</dbReference>
<dbReference type="Ensembl" id="ENSXETT00000105733">
    <property type="protein sequence ID" value="ENSXETP00000108963"/>
    <property type="gene ID" value="ENSXETG00000015998"/>
</dbReference>